<protein>
    <submittedName>
        <fullName evidence="2">Uncharacterized protein</fullName>
    </submittedName>
</protein>
<keyword evidence="3" id="KW-1185">Reference proteome</keyword>
<accession>A0A926JRX1</accession>
<evidence type="ECO:0000256" key="1">
    <source>
        <dbReference type="SAM" id="Phobius"/>
    </source>
</evidence>
<dbReference type="EMBL" id="JACVDC010000020">
    <property type="protein sequence ID" value="MBC9796116.1"/>
    <property type="molecule type" value="Genomic_DNA"/>
</dbReference>
<keyword evidence="1" id="KW-0812">Transmembrane</keyword>
<keyword evidence="1" id="KW-1133">Transmembrane helix</keyword>
<dbReference type="RefSeq" id="WP_187965262.1">
    <property type="nucleotide sequence ID" value="NZ_JAHKRR010000005.1"/>
</dbReference>
<feature type="transmembrane region" description="Helical" evidence="1">
    <location>
        <begin position="12"/>
        <end position="29"/>
    </location>
</feature>
<feature type="transmembrane region" description="Helical" evidence="1">
    <location>
        <begin position="35"/>
        <end position="56"/>
    </location>
</feature>
<evidence type="ECO:0000313" key="3">
    <source>
        <dbReference type="Proteomes" id="UP000653730"/>
    </source>
</evidence>
<organism evidence="2 3">
    <name type="scientific">Sinomicrobium weinanense</name>
    <dbReference type="NCBI Taxonomy" id="2842200"/>
    <lineage>
        <taxon>Bacteria</taxon>
        <taxon>Pseudomonadati</taxon>
        <taxon>Bacteroidota</taxon>
        <taxon>Flavobacteriia</taxon>
        <taxon>Flavobacteriales</taxon>
        <taxon>Flavobacteriaceae</taxon>
        <taxon>Sinomicrobium</taxon>
    </lineage>
</organism>
<dbReference type="Proteomes" id="UP000653730">
    <property type="component" value="Unassembled WGS sequence"/>
</dbReference>
<comment type="caution">
    <text evidence="2">The sequence shown here is derived from an EMBL/GenBank/DDBJ whole genome shotgun (WGS) entry which is preliminary data.</text>
</comment>
<gene>
    <name evidence="2" type="ORF">IBL28_09070</name>
</gene>
<evidence type="ECO:0000313" key="2">
    <source>
        <dbReference type="EMBL" id="MBC9796116.1"/>
    </source>
</evidence>
<reference evidence="2 3" key="1">
    <citation type="submission" date="2020-09" db="EMBL/GenBank/DDBJ databases">
        <title>Sinomicrobium weinanense sp. nov., a halophilic bacteria isolated from saline-alkali soil.</title>
        <authorList>
            <person name="Wu P."/>
            <person name="Ren H."/>
            <person name="Mei Y."/>
            <person name="Liang Y."/>
            <person name="Chen Z."/>
        </authorList>
    </citation>
    <scope>NUCLEOTIDE SEQUENCE [LARGE SCALE GENOMIC DNA]</scope>
    <source>
        <strain evidence="2 3">FJxs</strain>
    </source>
</reference>
<dbReference type="AlphaFoldDB" id="A0A926JRX1"/>
<keyword evidence="1" id="KW-0472">Membrane</keyword>
<proteinExistence type="predicted"/>
<name>A0A926JRX1_9FLAO</name>
<sequence>MMHLYKLTINRMIFNVLPTLIILILYIKLRSDQPLMPLQSIDFLLIPLLFLLFITYKESQKISSFIKKRRKMLQKRELLSVPSDLSFFNRFNVLDKKITVQEKSISVTGEKLSVIVYISKTDKYIEIKNNFGHRRIAFSDIDFIFLEYYNSYFYTFQGLFTRGYSDKQLWKNSVALVLRSGKIVPFFEAQLDQTCYRQYIENSDNTSVTNENYLHYGEKAIRVLSHAIHKKYLIIDHTE</sequence>